<sequence length="63" mass="7202">MLHHKLIAGEIPGTYLVTELINEEVLTSRARTGRNHSVFLTSATREYFLRLSTIRNRYLASPS</sequence>
<accession>A0A2T4N6C2</accession>
<dbReference type="Proteomes" id="UP000241986">
    <property type="component" value="Unassembled WGS sequence"/>
</dbReference>
<organism evidence="1 2">
    <name type="scientific">Aeromonas veronii</name>
    <dbReference type="NCBI Taxonomy" id="654"/>
    <lineage>
        <taxon>Bacteria</taxon>
        <taxon>Pseudomonadati</taxon>
        <taxon>Pseudomonadota</taxon>
        <taxon>Gammaproteobacteria</taxon>
        <taxon>Aeromonadales</taxon>
        <taxon>Aeromonadaceae</taxon>
        <taxon>Aeromonas</taxon>
    </lineage>
</organism>
<dbReference type="RefSeq" id="WP_107682487.1">
    <property type="nucleotide sequence ID" value="NZ_PZKL01000012.1"/>
</dbReference>
<dbReference type="AlphaFoldDB" id="A0A2T4N6C2"/>
<reference evidence="1 2" key="1">
    <citation type="submission" date="2018-03" db="EMBL/GenBank/DDBJ databases">
        <title>Aeromonas veronii whole genome sequencing and analysis.</title>
        <authorList>
            <person name="Xie H."/>
            <person name="Liu T."/>
            <person name="Wang K."/>
        </authorList>
    </citation>
    <scope>NUCLEOTIDE SEQUENCE [LARGE SCALE GENOMIC DNA]</scope>
    <source>
        <strain evidence="1 2">XH.VA.1</strain>
    </source>
</reference>
<evidence type="ECO:0000313" key="2">
    <source>
        <dbReference type="Proteomes" id="UP000241986"/>
    </source>
</evidence>
<proteinExistence type="predicted"/>
<evidence type="ECO:0000313" key="1">
    <source>
        <dbReference type="EMBL" id="PTH82402.1"/>
    </source>
</evidence>
<comment type="caution">
    <text evidence="1">The sequence shown here is derived from an EMBL/GenBank/DDBJ whole genome shotgun (WGS) entry which is preliminary data.</text>
</comment>
<dbReference type="EMBL" id="PZKL01000012">
    <property type="protein sequence ID" value="PTH82402.1"/>
    <property type="molecule type" value="Genomic_DNA"/>
</dbReference>
<name>A0A2T4N6C2_AERVE</name>
<protein>
    <submittedName>
        <fullName evidence="1">Uncharacterized protein</fullName>
    </submittedName>
</protein>
<gene>
    <name evidence="1" type="ORF">DAA48_03260</name>
</gene>